<name>A0A132P0A0_GIAIN</name>
<sequence length="372" mass="41436">MDVKEPRHIFSLTDILSELDFLQVGLSEELAVSVALQLVFAIQSLSTTLDISIATSDAKIQPENIHIDDRGSVSVDAPACITDWQSRQPCQHSSQGNIFQSNGDPNLWLRSNLQSIIVYAEKLHISGCSSLTSTLASLIQRKHVDPCDVLAHVDIFSLFVTLFDKLGIVTGAQQTPLMILIKFHSRATKNSEWLSAYQAQLELQDSCGRTALMYAVHYDWKLCSVLVHREARIADKNGRTALMYAAMHGNRDALLVLIPYEAACRTPQGYTALMYAASNHRFQCVLDLIPHEAGLASNNEDRRYGEGFTALMAAADAGAADIVSVLLPHEAWMRQKPSEEFPLGKRAYDYAIMRNRTLCVQMIQRYTIESYA</sequence>
<reference evidence="1 2" key="1">
    <citation type="journal article" date="2015" name="Mol. Biochem. Parasitol.">
        <title>Identification of polymorphic genes for use in assemblage B genotyping assays through comparative genomics of multiple assemblage B Giardia duodenalis isolates.</title>
        <authorList>
            <person name="Wielinga C."/>
            <person name="Thompson R.C."/>
            <person name="Monis P."/>
            <person name="Ryan U."/>
        </authorList>
    </citation>
    <scope>NUCLEOTIDE SEQUENCE [LARGE SCALE GENOMIC DNA]</scope>
    <source>
        <strain evidence="1 2">BAH15c1</strain>
    </source>
</reference>
<proteinExistence type="predicted"/>
<gene>
    <name evidence="1" type="ORF">QR46_0214</name>
</gene>
<organism evidence="1 2">
    <name type="scientific">Giardia duodenalis assemblage B</name>
    <dbReference type="NCBI Taxonomy" id="1394984"/>
    <lineage>
        <taxon>Eukaryota</taxon>
        <taxon>Metamonada</taxon>
        <taxon>Diplomonadida</taxon>
        <taxon>Hexamitidae</taxon>
        <taxon>Giardiinae</taxon>
        <taxon>Giardia</taxon>
    </lineage>
</organism>
<dbReference type="VEuPathDB" id="GiardiaDB:QR46_0214"/>
<dbReference type="InterPro" id="IPR036770">
    <property type="entry name" value="Ankyrin_rpt-contain_sf"/>
</dbReference>
<dbReference type="OrthoDB" id="539213at2759"/>
<dbReference type="EMBL" id="JXTI01000003">
    <property type="protein sequence ID" value="KWX15758.1"/>
    <property type="molecule type" value="Genomic_DNA"/>
</dbReference>
<dbReference type="Gene3D" id="1.25.40.20">
    <property type="entry name" value="Ankyrin repeat-containing domain"/>
    <property type="match status" value="1"/>
</dbReference>
<evidence type="ECO:0000313" key="1">
    <source>
        <dbReference type="EMBL" id="KWX15758.1"/>
    </source>
</evidence>
<dbReference type="InterPro" id="IPR002110">
    <property type="entry name" value="Ankyrin_rpt"/>
</dbReference>
<accession>A0A132P0A0</accession>
<dbReference type="AlphaFoldDB" id="A0A132P0A0"/>
<comment type="caution">
    <text evidence="1">The sequence shown here is derived from an EMBL/GenBank/DDBJ whole genome shotgun (WGS) entry which is preliminary data.</text>
</comment>
<dbReference type="SMART" id="SM00248">
    <property type="entry name" value="ANK"/>
    <property type="match status" value="4"/>
</dbReference>
<dbReference type="Proteomes" id="UP000070089">
    <property type="component" value="Unassembled WGS sequence"/>
</dbReference>
<dbReference type="SUPFAM" id="SSF48403">
    <property type="entry name" value="Ankyrin repeat"/>
    <property type="match status" value="1"/>
</dbReference>
<protein>
    <submittedName>
        <fullName evidence="1">Uncharacterized protein</fullName>
    </submittedName>
</protein>
<dbReference type="PANTHER" id="PTHR24120:SF4">
    <property type="entry name" value="GH07239P"/>
    <property type="match status" value="1"/>
</dbReference>
<evidence type="ECO:0000313" key="2">
    <source>
        <dbReference type="Proteomes" id="UP000070089"/>
    </source>
</evidence>
<dbReference type="PANTHER" id="PTHR24120">
    <property type="entry name" value="GH07239P"/>
    <property type="match status" value="1"/>
</dbReference>
<dbReference type="Pfam" id="PF00023">
    <property type="entry name" value="Ank"/>
    <property type="match status" value="1"/>
</dbReference>
<dbReference type="Pfam" id="PF12796">
    <property type="entry name" value="Ank_2"/>
    <property type="match status" value="1"/>
</dbReference>